<keyword evidence="6" id="KW-1133">Transmembrane helix</keyword>
<keyword evidence="8 9" id="KW-0472">Membrane</keyword>
<keyword evidence="3 10" id="KW-0813">Transport</keyword>
<evidence type="ECO:0000256" key="4">
    <source>
        <dbReference type="ARBA" id="ARBA00022692"/>
    </source>
</evidence>
<reference evidence="13" key="1">
    <citation type="journal article" date="2019" name="Nat. Commun.">
        <title>The genome of broomcorn millet.</title>
        <authorList>
            <person name="Zou C."/>
            <person name="Miki D."/>
            <person name="Li D."/>
            <person name="Tang Q."/>
            <person name="Xiao L."/>
            <person name="Rajput S."/>
            <person name="Deng P."/>
            <person name="Jia W."/>
            <person name="Huang R."/>
            <person name="Zhang M."/>
            <person name="Sun Y."/>
            <person name="Hu J."/>
            <person name="Fu X."/>
            <person name="Schnable P.S."/>
            <person name="Li F."/>
            <person name="Zhang H."/>
            <person name="Feng B."/>
            <person name="Zhu X."/>
            <person name="Liu R."/>
            <person name="Schnable J.C."/>
            <person name="Zhu J.-K."/>
            <person name="Zhang H."/>
        </authorList>
    </citation>
    <scope>NUCLEOTIDE SEQUENCE [LARGE SCALE GENOMIC DNA]</scope>
</reference>
<feature type="region of interest" description="Disordered" evidence="11">
    <location>
        <begin position="337"/>
        <end position="359"/>
    </location>
</feature>
<evidence type="ECO:0000313" key="13">
    <source>
        <dbReference type="Proteomes" id="UP000275267"/>
    </source>
</evidence>
<evidence type="ECO:0000256" key="7">
    <source>
        <dbReference type="ARBA" id="ARBA00023128"/>
    </source>
</evidence>
<comment type="subcellular location">
    <subcellularLocation>
        <location evidence="1">Mitochondrion membrane</location>
        <topology evidence="1">Multi-pass membrane protein</topology>
    </subcellularLocation>
</comment>
<evidence type="ECO:0000256" key="8">
    <source>
        <dbReference type="ARBA" id="ARBA00023136"/>
    </source>
</evidence>
<proteinExistence type="inferred from homology"/>
<name>A0A3L6PG13_PANMI</name>
<dbReference type="Gene3D" id="1.50.40.10">
    <property type="entry name" value="Mitochondrial carrier domain"/>
    <property type="match status" value="2"/>
</dbReference>
<dbReference type="PROSITE" id="PS50920">
    <property type="entry name" value="SOLCAR"/>
    <property type="match status" value="2"/>
</dbReference>
<evidence type="ECO:0000256" key="6">
    <source>
        <dbReference type="ARBA" id="ARBA00022989"/>
    </source>
</evidence>
<dbReference type="InterPro" id="IPR018108">
    <property type="entry name" value="MCP_transmembrane"/>
</dbReference>
<protein>
    <submittedName>
        <fullName evidence="12">Uncharacterized protein</fullName>
    </submittedName>
</protein>
<dbReference type="GO" id="GO:0031966">
    <property type="term" value="C:mitochondrial membrane"/>
    <property type="evidence" value="ECO:0007669"/>
    <property type="project" value="UniProtKB-SubCell"/>
</dbReference>
<evidence type="ECO:0000256" key="9">
    <source>
        <dbReference type="PROSITE-ProRule" id="PRU00282"/>
    </source>
</evidence>
<accession>A0A3L6PG13</accession>
<comment type="caution">
    <text evidence="12">The sequence shown here is derived from an EMBL/GenBank/DDBJ whole genome shotgun (WGS) entry which is preliminary data.</text>
</comment>
<dbReference type="PANTHER" id="PTHR45788:SF2">
    <property type="entry name" value="SUCCINATE_FUMARATE MITOCHONDRIAL TRANSPORTER"/>
    <property type="match status" value="1"/>
</dbReference>
<dbReference type="AlphaFoldDB" id="A0A3L6PG13"/>
<dbReference type="STRING" id="4540.A0A3L6PG13"/>
<evidence type="ECO:0000313" key="12">
    <source>
        <dbReference type="EMBL" id="RLM57807.1"/>
    </source>
</evidence>
<dbReference type="Pfam" id="PF00153">
    <property type="entry name" value="Mito_carr"/>
    <property type="match status" value="3"/>
</dbReference>
<keyword evidence="13" id="KW-1185">Reference proteome</keyword>
<keyword evidence="4 9" id="KW-0812">Transmembrane</keyword>
<dbReference type="EMBL" id="PQIB02000017">
    <property type="protein sequence ID" value="RLM57807.1"/>
    <property type="molecule type" value="Genomic_DNA"/>
</dbReference>
<comment type="similarity">
    <text evidence="2 10">Belongs to the mitochondrial carrier (TC 2.A.29) family.</text>
</comment>
<dbReference type="GO" id="GO:0005469">
    <property type="term" value="F:succinate:fumarate antiporter activity"/>
    <property type="evidence" value="ECO:0007669"/>
    <property type="project" value="TreeGrafter"/>
</dbReference>
<feature type="repeat" description="Solcar" evidence="9">
    <location>
        <begin position="197"/>
        <end position="289"/>
    </location>
</feature>
<evidence type="ECO:0000256" key="2">
    <source>
        <dbReference type="ARBA" id="ARBA00006375"/>
    </source>
</evidence>
<dbReference type="Proteomes" id="UP000275267">
    <property type="component" value="Unassembled WGS sequence"/>
</dbReference>
<dbReference type="SUPFAM" id="SSF103506">
    <property type="entry name" value="Mitochondrial carrier"/>
    <property type="match status" value="1"/>
</dbReference>
<dbReference type="PANTHER" id="PTHR45788">
    <property type="entry name" value="SUCCINATE/FUMARATE MITOCHONDRIAL TRANSPORTER-RELATED"/>
    <property type="match status" value="1"/>
</dbReference>
<organism evidence="12 13">
    <name type="scientific">Panicum miliaceum</name>
    <name type="common">Proso millet</name>
    <name type="synonym">Broomcorn millet</name>
    <dbReference type="NCBI Taxonomy" id="4540"/>
    <lineage>
        <taxon>Eukaryota</taxon>
        <taxon>Viridiplantae</taxon>
        <taxon>Streptophyta</taxon>
        <taxon>Embryophyta</taxon>
        <taxon>Tracheophyta</taxon>
        <taxon>Spermatophyta</taxon>
        <taxon>Magnoliopsida</taxon>
        <taxon>Liliopsida</taxon>
        <taxon>Poales</taxon>
        <taxon>Poaceae</taxon>
        <taxon>PACMAD clade</taxon>
        <taxon>Panicoideae</taxon>
        <taxon>Panicodae</taxon>
        <taxon>Paniceae</taxon>
        <taxon>Panicinae</taxon>
        <taxon>Panicum</taxon>
        <taxon>Panicum sect. Panicum</taxon>
    </lineage>
</organism>
<evidence type="ECO:0000256" key="5">
    <source>
        <dbReference type="ARBA" id="ARBA00022737"/>
    </source>
</evidence>
<feature type="region of interest" description="Disordered" evidence="11">
    <location>
        <begin position="1"/>
        <end position="25"/>
    </location>
</feature>
<evidence type="ECO:0000256" key="11">
    <source>
        <dbReference type="SAM" id="MobiDB-lite"/>
    </source>
</evidence>
<sequence length="400" mass="42630">MGTRPVGHVSTRVPHLTRKSPQQKRDFEMLHKQRAPWRSMHWHCRIGILAVSEKEEAHRSRPTSPPHLVSKIAAAPDRSMAADATPDRSIAAAVASSLKPSPPQPRAASPAEDHRRRRLGITVPPHVKAAAGSLGGVVEACCLQPADVVKTRLQLDRAGAYRGAAVARWRAPRGANASLQSRLRDPATGALSTVATAALLASGLGAGVVEALLVVTPFEAVMTRLQQQRGRLGPGTPPLTLRYRGPIHCARRRPRGRPPPLWAGAVPTVLRNGANQAAMFTCKSRLDAALWGMGDGDGRALRVSQSMASGFIAAAVGPLCTGPFDVVKSRLMAHGAGRRREVPRHGALPADDLRRGRGPGTKGFLPRLVRIPAGGALAWAVTDQVTALYDRAYLQPAAHL</sequence>
<evidence type="ECO:0000256" key="3">
    <source>
        <dbReference type="ARBA" id="ARBA00022448"/>
    </source>
</evidence>
<feature type="repeat" description="Solcar" evidence="9">
    <location>
        <begin position="301"/>
        <end position="388"/>
    </location>
</feature>
<evidence type="ECO:0000256" key="1">
    <source>
        <dbReference type="ARBA" id="ARBA00004225"/>
    </source>
</evidence>
<evidence type="ECO:0000256" key="10">
    <source>
        <dbReference type="RuleBase" id="RU000488"/>
    </source>
</evidence>
<dbReference type="OrthoDB" id="1924968at2759"/>
<dbReference type="InterPro" id="IPR023395">
    <property type="entry name" value="MCP_dom_sf"/>
</dbReference>
<keyword evidence="7" id="KW-0496">Mitochondrion</keyword>
<dbReference type="InterPro" id="IPR049563">
    <property type="entry name" value="TXTP-like"/>
</dbReference>
<keyword evidence="5" id="KW-0677">Repeat</keyword>
<gene>
    <name evidence="12" type="ORF">C2845_PM18G02320</name>
</gene>
<feature type="region of interest" description="Disordered" evidence="11">
    <location>
        <begin position="94"/>
        <end position="118"/>
    </location>
</feature>